<evidence type="ECO:0000313" key="2">
    <source>
        <dbReference type="Proteomes" id="UP000243478"/>
    </source>
</evidence>
<name>A0A0F5ZN60_STEMA</name>
<protein>
    <submittedName>
        <fullName evidence="1">Uncharacterized protein</fullName>
    </submittedName>
</protein>
<comment type="caution">
    <text evidence="1">The sequence shown here is derived from an EMBL/GenBank/DDBJ whole genome shotgun (WGS) entry which is preliminary data.</text>
</comment>
<accession>A0A0F5ZN60</accession>
<sequence length="86" mass="9379">MQWIQSWTQKDVFLRSMALRRGAPIGTMPTLGRAAPCRPIRMILREPTQMAGATAEIPVAVPEAGETVKDQMALMIAMDQGRGVVA</sequence>
<reference evidence="1 2" key="1">
    <citation type="submission" date="2015-03" db="EMBL/GenBank/DDBJ databases">
        <title>Draft genome of Stenotrophomonas maltophila isolated from urine specimen.</title>
        <authorList>
            <person name="Murugan N."/>
            <person name="Malathi J."/>
            <person name="Umashankar V."/>
            <person name="Madhavan H."/>
        </authorList>
    </citation>
    <scope>NUCLEOTIDE SEQUENCE [LARGE SCALE GENOMIC DNA]</scope>
    <source>
        <strain evidence="1 2">JMNMN1</strain>
    </source>
</reference>
<gene>
    <name evidence="1" type="ORF">VM57_12775</name>
</gene>
<proteinExistence type="predicted"/>
<organism evidence="1 2">
    <name type="scientific">Stenotrophomonas maltophilia</name>
    <name type="common">Pseudomonas maltophilia</name>
    <name type="synonym">Xanthomonas maltophilia</name>
    <dbReference type="NCBI Taxonomy" id="40324"/>
    <lineage>
        <taxon>Bacteria</taxon>
        <taxon>Pseudomonadati</taxon>
        <taxon>Pseudomonadota</taxon>
        <taxon>Gammaproteobacteria</taxon>
        <taxon>Lysobacterales</taxon>
        <taxon>Lysobacteraceae</taxon>
        <taxon>Stenotrophomonas</taxon>
        <taxon>Stenotrophomonas maltophilia group</taxon>
    </lineage>
</organism>
<dbReference type="Proteomes" id="UP000243478">
    <property type="component" value="Unassembled WGS sequence"/>
</dbReference>
<dbReference type="EMBL" id="JZRZ01000020">
    <property type="protein sequence ID" value="KKD57118.1"/>
    <property type="molecule type" value="Genomic_DNA"/>
</dbReference>
<evidence type="ECO:0000313" key="1">
    <source>
        <dbReference type="EMBL" id="KKD57118.1"/>
    </source>
</evidence>
<dbReference type="AlphaFoldDB" id="A0A0F5ZN60"/>